<protein>
    <submittedName>
        <fullName evidence="1">Uncharacterized protein</fullName>
    </submittedName>
</protein>
<reference evidence="1" key="1">
    <citation type="submission" date="2016-08" db="EMBL/GenBank/DDBJ databases">
        <authorList>
            <person name="Ngugi D.K."/>
            <person name="Miyake S."/>
            <person name="Stingl U."/>
        </authorList>
    </citation>
    <scope>NUCLEOTIDE SEQUENCE</scope>
    <source>
        <strain evidence="1">SCG-B11WGA-EpuloA1</strain>
    </source>
</reference>
<gene>
    <name evidence="1" type="ORF">AN396_06825</name>
</gene>
<evidence type="ECO:0000313" key="2">
    <source>
        <dbReference type="Proteomes" id="UP000188605"/>
    </source>
</evidence>
<organism evidence="1 2">
    <name type="scientific">Candidatus Epulonipiscium fishelsonii</name>
    <dbReference type="NCBI Taxonomy" id="77094"/>
    <lineage>
        <taxon>Bacteria</taxon>
        <taxon>Bacillati</taxon>
        <taxon>Bacillota</taxon>
        <taxon>Clostridia</taxon>
        <taxon>Lachnospirales</taxon>
        <taxon>Lachnospiraceae</taxon>
        <taxon>Candidatus Epulonipiscium</taxon>
    </lineage>
</organism>
<name>A0ACC8XBD5_9FIRM</name>
<comment type="caution">
    <text evidence="1">The sequence shown here is derived from an EMBL/GenBank/DDBJ whole genome shotgun (WGS) entry which is preliminary data.</text>
</comment>
<proteinExistence type="predicted"/>
<dbReference type="EMBL" id="LJDB01000059">
    <property type="protein sequence ID" value="ONI39899.1"/>
    <property type="molecule type" value="Genomic_DNA"/>
</dbReference>
<dbReference type="Proteomes" id="UP000188605">
    <property type="component" value="Unassembled WGS sequence"/>
</dbReference>
<accession>A0ACC8XBD5</accession>
<sequence>MIKISPKFDFMRNIVFKLMCMYNEDGHDNEIIVKDLIEAFFSLSGMEIELEDRYIKISEYPFDSVKNIFKKDFKEQKEHSQTIYPDIRIDIGPKDILTMGMQKDSLNTKQTKRTLIVRMAENFVTIVDKTTHDSKNYLKTGEGNTLWLVNQATIAEFTNPVIVGNFTFREIKPNLMSGKSTEITEIGNAVAVCLKSKKLSKYETYNERTAKWLNLFLNKELDETDPVFKEVLKFYNNCMEKGKVSDMLVYESKYAKMMASDIREMEDRLKEEIREEIIQEVREEIIQELMDELMEEGVAQGIEEGIIRVATSLLDILDDETIALKTELSLKEVISLRDNS</sequence>
<evidence type="ECO:0000313" key="1">
    <source>
        <dbReference type="EMBL" id="ONI39899.1"/>
    </source>
</evidence>
<keyword evidence="2" id="KW-1185">Reference proteome</keyword>